<keyword evidence="2" id="KW-1133">Transmembrane helix</keyword>
<evidence type="ECO:0000313" key="3">
    <source>
        <dbReference type="EMBL" id="MCD5314674.1"/>
    </source>
</evidence>
<sequence length="76" mass="7424">MTHRPVRDGGASALEYGLIAGGVVAAFLIAFVGLQAAVGAVFGRVVSSVEQPGPAPSAIPGGARSQPVPEATTGLP</sequence>
<keyword evidence="4" id="KW-1185">Reference proteome</keyword>
<dbReference type="AlphaFoldDB" id="A0A9X1NJE8"/>
<feature type="region of interest" description="Disordered" evidence="1">
    <location>
        <begin position="49"/>
        <end position="76"/>
    </location>
</feature>
<gene>
    <name evidence="3" type="ORF">LR394_27590</name>
</gene>
<name>A0A9X1NJE8_9ACTN</name>
<evidence type="ECO:0000313" key="4">
    <source>
        <dbReference type="Proteomes" id="UP001138997"/>
    </source>
</evidence>
<organism evidence="3 4">
    <name type="scientific">Kineosporia babensis</name>
    <dbReference type="NCBI Taxonomy" id="499548"/>
    <lineage>
        <taxon>Bacteria</taxon>
        <taxon>Bacillati</taxon>
        <taxon>Actinomycetota</taxon>
        <taxon>Actinomycetes</taxon>
        <taxon>Kineosporiales</taxon>
        <taxon>Kineosporiaceae</taxon>
        <taxon>Kineosporia</taxon>
    </lineage>
</organism>
<dbReference type="RefSeq" id="WP_231447406.1">
    <property type="nucleotide sequence ID" value="NZ_JAJOMB010000017.1"/>
</dbReference>
<accession>A0A9X1NJE8</accession>
<keyword evidence="2" id="KW-0472">Membrane</keyword>
<keyword evidence="2" id="KW-0812">Transmembrane</keyword>
<comment type="caution">
    <text evidence="3">The sequence shown here is derived from an EMBL/GenBank/DDBJ whole genome shotgun (WGS) entry which is preliminary data.</text>
</comment>
<reference evidence="3" key="1">
    <citation type="submission" date="2021-11" db="EMBL/GenBank/DDBJ databases">
        <title>Streptomyces corallinus and Kineosporia corallina sp. nov., two new coral-derived marine actinobacteria.</title>
        <authorList>
            <person name="Buangrab K."/>
            <person name="Sutthacheep M."/>
            <person name="Yeemin T."/>
            <person name="Harunari E."/>
            <person name="Igarashi Y."/>
            <person name="Sripreechasak P."/>
            <person name="Kanchanasin P."/>
            <person name="Tanasupawat S."/>
            <person name="Phongsopitanun W."/>
        </authorList>
    </citation>
    <scope>NUCLEOTIDE SEQUENCE</scope>
    <source>
        <strain evidence="3">JCM 31032</strain>
    </source>
</reference>
<dbReference type="Proteomes" id="UP001138997">
    <property type="component" value="Unassembled WGS sequence"/>
</dbReference>
<proteinExistence type="predicted"/>
<feature type="transmembrane region" description="Helical" evidence="2">
    <location>
        <begin position="16"/>
        <end position="42"/>
    </location>
</feature>
<protein>
    <submittedName>
        <fullName evidence="3">Flp family type IVb pilin</fullName>
    </submittedName>
</protein>
<dbReference type="EMBL" id="JAJOMB010000017">
    <property type="protein sequence ID" value="MCD5314674.1"/>
    <property type="molecule type" value="Genomic_DNA"/>
</dbReference>
<evidence type="ECO:0000256" key="2">
    <source>
        <dbReference type="SAM" id="Phobius"/>
    </source>
</evidence>
<evidence type="ECO:0000256" key="1">
    <source>
        <dbReference type="SAM" id="MobiDB-lite"/>
    </source>
</evidence>